<sequence length="93" mass="10203">MARDRGFFPPPTVLFSQLVEGDEESFNLALADALEAHRDHYQVADRADSCDAATDLDILALACHARRRGWHIQVESPYLPQGLLRAASAARGA</sequence>
<dbReference type="EMBL" id="MIGA01000001">
    <property type="protein sequence ID" value="OSY48182.1"/>
    <property type="molecule type" value="Genomic_DNA"/>
</dbReference>
<organism evidence="1 2">
    <name type="scientific">Streptomyces platensis</name>
    <dbReference type="NCBI Taxonomy" id="58346"/>
    <lineage>
        <taxon>Bacteria</taxon>
        <taxon>Bacillati</taxon>
        <taxon>Actinomycetota</taxon>
        <taxon>Actinomycetes</taxon>
        <taxon>Kitasatosporales</taxon>
        <taxon>Streptomycetaceae</taxon>
        <taxon>Streptomyces</taxon>
    </lineage>
</organism>
<protein>
    <recommendedName>
        <fullName evidence="3">STAS domain-containing protein</fullName>
    </recommendedName>
</protein>
<proteinExistence type="predicted"/>
<gene>
    <name evidence="1" type="ORF">BG653_00059</name>
</gene>
<dbReference type="Proteomes" id="UP000194225">
    <property type="component" value="Unassembled WGS sequence"/>
</dbReference>
<dbReference type="Pfam" id="PF15575">
    <property type="entry name" value="Imm49"/>
    <property type="match status" value="1"/>
</dbReference>
<name>A0ABX3Y5I7_STRPT</name>
<evidence type="ECO:0000313" key="1">
    <source>
        <dbReference type="EMBL" id="OSY48182.1"/>
    </source>
</evidence>
<comment type="caution">
    <text evidence="1">The sequence shown here is derived from an EMBL/GenBank/DDBJ whole genome shotgun (WGS) entry which is preliminary data.</text>
</comment>
<keyword evidence="2" id="KW-1185">Reference proteome</keyword>
<evidence type="ECO:0000313" key="2">
    <source>
        <dbReference type="Proteomes" id="UP000194225"/>
    </source>
</evidence>
<accession>A0ABX3Y5I7</accession>
<dbReference type="InterPro" id="IPR029074">
    <property type="entry name" value="Imm49"/>
</dbReference>
<reference evidence="1 2" key="1">
    <citation type="submission" date="2016-09" db="EMBL/GenBank/DDBJ databases">
        <title>Streptomyces platensis DSM40041, a candidate organism with high potential of specific P450 cytochromes.</title>
        <authorList>
            <person name="Grumaz C."/>
            <person name="Vainshtein Y."/>
            <person name="Kirstahler P."/>
            <person name="Sohn K."/>
        </authorList>
    </citation>
    <scope>NUCLEOTIDE SEQUENCE [LARGE SCALE GENOMIC DNA]</scope>
    <source>
        <strain evidence="1 2">DSM 40041</strain>
    </source>
</reference>
<evidence type="ECO:0008006" key="3">
    <source>
        <dbReference type="Google" id="ProtNLM"/>
    </source>
</evidence>